<organism evidence="10 11">
    <name type="scientific">Pseudoxanthomonas mexicana</name>
    <dbReference type="NCBI Taxonomy" id="128785"/>
    <lineage>
        <taxon>Bacteria</taxon>
        <taxon>Pseudomonadati</taxon>
        <taxon>Pseudomonadota</taxon>
        <taxon>Gammaproteobacteria</taxon>
        <taxon>Lysobacterales</taxon>
        <taxon>Lysobacteraceae</taxon>
        <taxon>Pseudoxanthomonas</taxon>
    </lineage>
</organism>
<feature type="short sequence motif" description="'HIGH' region" evidence="7">
    <location>
        <begin position="16"/>
        <end position="26"/>
    </location>
</feature>
<accession>A0A7G9T8R2</accession>
<dbReference type="HAMAP" id="MF_01428">
    <property type="entry name" value="Glu_Q_tRNA_synth"/>
    <property type="match status" value="1"/>
</dbReference>
<dbReference type="GO" id="GO:0006424">
    <property type="term" value="P:glutamyl-tRNA aminoacylation"/>
    <property type="evidence" value="ECO:0007669"/>
    <property type="project" value="InterPro"/>
</dbReference>
<dbReference type="GO" id="GO:0005829">
    <property type="term" value="C:cytosol"/>
    <property type="evidence" value="ECO:0007669"/>
    <property type="project" value="TreeGrafter"/>
</dbReference>
<feature type="binding site" evidence="7">
    <location>
        <position position="234"/>
    </location>
    <ligand>
        <name>ATP</name>
        <dbReference type="ChEBI" id="CHEBI:30616"/>
    </ligand>
</feature>
<keyword evidence="2" id="KW-0479">Metal-binding</keyword>
<dbReference type="Proteomes" id="UP000515838">
    <property type="component" value="Chromosome"/>
</dbReference>
<evidence type="ECO:0000256" key="7">
    <source>
        <dbReference type="HAMAP-Rule" id="MF_01428"/>
    </source>
</evidence>
<dbReference type="GO" id="GO:0006400">
    <property type="term" value="P:tRNA modification"/>
    <property type="evidence" value="ECO:0007669"/>
    <property type="project" value="InterPro"/>
</dbReference>
<dbReference type="GO" id="GO:0004818">
    <property type="term" value="F:glutamate-tRNA ligase activity"/>
    <property type="evidence" value="ECO:0007669"/>
    <property type="project" value="TreeGrafter"/>
</dbReference>
<evidence type="ECO:0000256" key="6">
    <source>
        <dbReference type="ARBA" id="ARBA00023146"/>
    </source>
</evidence>
<evidence type="ECO:0000256" key="5">
    <source>
        <dbReference type="ARBA" id="ARBA00022840"/>
    </source>
</evidence>
<evidence type="ECO:0000313" key="10">
    <source>
        <dbReference type="EMBL" id="QNN76487.1"/>
    </source>
</evidence>
<dbReference type="Gene3D" id="3.40.50.620">
    <property type="entry name" value="HUPs"/>
    <property type="match status" value="1"/>
</dbReference>
<dbReference type="GeneID" id="81471510"/>
<protein>
    <recommendedName>
        <fullName evidence="7">Glutamyl-Q tRNA(Asp) synthetase</fullName>
        <shortName evidence="7">Glu-Q-RSs</shortName>
        <ecNumber evidence="7">6.1.1.-</ecNumber>
    </recommendedName>
</protein>
<evidence type="ECO:0000256" key="3">
    <source>
        <dbReference type="ARBA" id="ARBA00022741"/>
    </source>
</evidence>
<feature type="domain" description="Glutamyl/glutaminyl-tRNA synthetase class Ib catalytic" evidence="9">
    <location>
        <begin position="11"/>
        <end position="238"/>
    </location>
</feature>
<dbReference type="InterPro" id="IPR022380">
    <property type="entry name" value="Glu-Q_tRNA(Asp)_Synthase"/>
</dbReference>
<dbReference type="GO" id="GO:0008270">
    <property type="term" value="F:zinc ion binding"/>
    <property type="evidence" value="ECO:0007669"/>
    <property type="project" value="InterPro"/>
</dbReference>
<comment type="function">
    <text evidence="7">Catalyzes the tRNA-independent activation of glutamate in presence of ATP and the subsequent transfer of glutamate onto a tRNA(Asp). Glutamate is transferred on the 2-amino-5-(4,5-dihydroxy-2-cyclopenten-1-yl) moiety of the queuosine in the wobble position of the QUC anticodon.</text>
</comment>
<evidence type="ECO:0000313" key="11">
    <source>
        <dbReference type="Proteomes" id="UP000515838"/>
    </source>
</evidence>
<evidence type="ECO:0000256" key="8">
    <source>
        <dbReference type="RuleBase" id="RU363037"/>
    </source>
</evidence>
<feature type="binding site" evidence="7">
    <location>
        <position position="49"/>
    </location>
    <ligand>
        <name>L-glutamate</name>
        <dbReference type="ChEBI" id="CHEBI:29985"/>
    </ligand>
</feature>
<dbReference type="Pfam" id="PF00749">
    <property type="entry name" value="tRNA-synt_1c"/>
    <property type="match status" value="1"/>
</dbReference>
<dbReference type="AlphaFoldDB" id="A0A7G9T8R2"/>
<comment type="caution">
    <text evidence="7">Lacks conserved residue(s) required for the propagation of feature annotation.</text>
</comment>
<reference evidence="10 11" key="1">
    <citation type="submission" date="2020-08" db="EMBL/GenBank/DDBJ databases">
        <title>Streptomycin Non-resistant strain, P. mexicana.</title>
        <authorList>
            <person name="Ganesh-Kumar S."/>
            <person name="Zhe T."/>
            <person name="Yu Z."/>
            <person name="Min Y."/>
        </authorList>
    </citation>
    <scope>NUCLEOTIDE SEQUENCE [LARGE SCALE GENOMIC DNA]</scope>
    <source>
        <strain evidence="10 11">GTZY2</strain>
    </source>
</reference>
<dbReference type="SUPFAM" id="SSF52374">
    <property type="entry name" value="Nucleotidylyl transferase"/>
    <property type="match status" value="1"/>
</dbReference>
<dbReference type="PRINTS" id="PR00987">
    <property type="entry name" value="TRNASYNTHGLU"/>
</dbReference>
<gene>
    <name evidence="10" type="primary">gluQRS</name>
    <name evidence="7" type="synonym">gluQ</name>
    <name evidence="10" type="ORF">IAE60_11045</name>
</gene>
<comment type="similarity">
    <text evidence="7">Belongs to the class-I aminoacyl-tRNA synthetase family. GluQ subfamily.</text>
</comment>
<dbReference type="NCBIfam" id="TIGR03838">
    <property type="entry name" value="queuosine_YadB"/>
    <property type="match status" value="1"/>
</dbReference>
<evidence type="ECO:0000259" key="9">
    <source>
        <dbReference type="Pfam" id="PF00749"/>
    </source>
</evidence>
<feature type="short sequence motif" description="'KMSKS' region" evidence="7">
    <location>
        <begin position="231"/>
        <end position="235"/>
    </location>
</feature>
<dbReference type="PANTHER" id="PTHR43311:SF1">
    <property type="entry name" value="GLUTAMYL-Q TRNA(ASP) SYNTHETASE"/>
    <property type="match status" value="1"/>
</dbReference>
<dbReference type="InterPro" id="IPR049940">
    <property type="entry name" value="GluQ/Sye"/>
</dbReference>
<proteinExistence type="inferred from homology"/>
<keyword evidence="5 7" id="KW-0067">ATP-binding</keyword>
<dbReference type="InterPro" id="IPR014729">
    <property type="entry name" value="Rossmann-like_a/b/a_fold"/>
</dbReference>
<keyword evidence="6 7" id="KW-0030">Aminoacyl-tRNA synthetase</keyword>
<keyword evidence="4" id="KW-0862">Zinc</keyword>
<dbReference type="RefSeq" id="WP_187572280.1">
    <property type="nucleotide sequence ID" value="NZ_CP060731.1"/>
</dbReference>
<keyword evidence="3 7" id="KW-0547">Nucleotide-binding</keyword>
<dbReference type="InterPro" id="IPR000924">
    <property type="entry name" value="Glu/Gln-tRNA-synth"/>
</dbReference>
<evidence type="ECO:0000256" key="1">
    <source>
        <dbReference type="ARBA" id="ARBA00022598"/>
    </source>
</evidence>
<feature type="binding site" evidence="7">
    <location>
        <position position="175"/>
    </location>
    <ligand>
        <name>L-glutamate</name>
        <dbReference type="ChEBI" id="CHEBI:29985"/>
    </ligand>
</feature>
<dbReference type="NCBIfam" id="NF004314">
    <property type="entry name" value="PRK05710.1-3"/>
    <property type="match status" value="1"/>
</dbReference>
<dbReference type="PANTHER" id="PTHR43311">
    <property type="entry name" value="GLUTAMATE--TRNA LIGASE"/>
    <property type="match status" value="1"/>
</dbReference>
<dbReference type="Gene3D" id="3.90.800.10">
    <property type="entry name" value="Glutamyl-tRNA Synthetase, Domain 3"/>
    <property type="match status" value="1"/>
</dbReference>
<dbReference type="GO" id="GO:0005524">
    <property type="term" value="F:ATP binding"/>
    <property type="evidence" value="ECO:0007669"/>
    <property type="project" value="UniProtKB-KW"/>
</dbReference>
<feature type="binding site" evidence="7">
    <location>
        <position position="193"/>
    </location>
    <ligand>
        <name>L-glutamate</name>
        <dbReference type="ChEBI" id="CHEBI:29985"/>
    </ligand>
</feature>
<keyword evidence="1 7" id="KW-0436">Ligase</keyword>
<evidence type="ECO:0000256" key="2">
    <source>
        <dbReference type="ARBA" id="ARBA00022723"/>
    </source>
</evidence>
<dbReference type="InterPro" id="IPR020058">
    <property type="entry name" value="Glu/Gln-tRNA-synth_Ib_cat-dom"/>
</dbReference>
<feature type="binding site" evidence="7">
    <location>
        <begin position="13"/>
        <end position="17"/>
    </location>
    <ligand>
        <name>L-glutamate</name>
        <dbReference type="ChEBI" id="CHEBI:29985"/>
    </ligand>
</feature>
<dbReference type="EMBL" id="CP060731">
    <property type="protein sequence ID" value="QNN76487.1"/>
    <property type="molecule type" value="Genomic_DNA"/>
</dbReference>
<name>A0A7G9T8R2_PSEMX</name>
<sequence>MTETLPHPHYRGRFAPSPTGPLHFGSLVAALGSWLLARHHQGEWLVRVEDLDPPREVPGAAHAQLATLAAFGMTSDLPVVWQSRRYARYAHALERLLAGGAAFECRCSRSELASVGGIHRRCVARDPSRPAAVRLRVDEGTAVDFIDGLQGRIAQAVDRDVGDVVLRRADGYWAYQLAVVVDDAEQGITDVVRGADLLDSTPRQILLQRALGLPRPRYLHLPLIVDVHGDKLSKSMAALPVDDASPLPALRAAWQALGQAPALLAGLPTVTQAMQAAARGFRPERLPKVTHMTFAAAHNNPVAGAV</sequence>
<evidence type="ECO:0000256" key="4">
    <source>
        <dbReference type="ARBA" id="ARBA00022833"/>
    </source>
</evidence>
<dbReference type="EC" id="6.1.1.-" evidence="7"/>
<keyword evidence="8" id="KW-0648">Protein biosynthesis</keyword>